<organism evidence="1 2">
    <name type="scientific">Populus alba x Populus x berolinensis</name>
    <dbReference type="NCBI Taxonomy" id="444605"/>
    <lineage>
        <taxon>Eukaryota</taxon>
        <taxon>Viridiplantae</taxon>
        <taxon>Streptophyta</taxon>
        <taxon>Embryophyta</taxon>
        <taxon>Tracheophyta</taxon>
        <taxon>Spermatophyta</taxon>
        <taxon>Magnoliopsida</taxon>
        <taxon>eudicotyledons</taxon>
        <taxon>Gunneridae</taxon>
        <taxon>Pentapetalae</taxon>
        <taxon>rosids</taxon>
        <taxon>fabids</taxon>
        <taxon>Malpighiales</taxon>
        <taxon>Salicaceae</taxon>
        <taxon>Saliceae</taxon>
        <taxon>Populus</taxon>
    </lineage>
</organism>
<reference evidence="1" key="1">
    <citation type="journal article" date="2023" name="Mol. Ecol. Resour.">
        <title>Chromosome-level genome assembly of a triploid poplar Populus alba 'Berolinensis'.</title>
        <authorList>
            <person name="Chen S."/>
            <person name="Yu Y."/>
            <person name="Wang X."/>
            <person name="Wang S."/>
            <person name="Zhang T."/>
            <person name="Zhou Y."/>
            <person name="He R."/>
            <person name="Meng N."/>
            <person name="Wang Y."/>
            <person name="Liu W."/>
            <person name="Liu Z."/>
            <person name="Liu J."/>
            <person name="Guo Q."/>
            <person name="Huang H."/>
            <person name="Sederoff R.R."/>
            <person name="Wang G."/>
            <person name="Qu G."/>
            <person name="Chen S."/>
        </authorList>
    </citation>
    <scope>NUCLEOTIDE SEQUENCE</scope>
    <source>
        <strain evidence="1">SC-2020</strain>
    </source>
</reference>
<dbReference type="AlphaFoldDB" id="A0AAD6LHW1"/>
<name>A0AAD6LHW1_9ROSI</name>
<dbReference type="EMBL" id="JAQIZT010000017">
    <property type="protein sequence ID" value="KAJ6960900.1"/>
    <property type="molecule type" value="Genomic_DNA"/>
</dbReference>
<protein>
    <submittedName>
        <fullName evidence="1">Uncharacterized protein</fullName>
    </submittedName>
</protein>
<sequence>MGCQHPALLVVFIMTHGDDSGSNANPENCTNTGGDCANLEKRG</sequence>
<accession>A0AAD6LHW1</accession>
<evidence type="ECO:0000313" key="1">
    <source>
        <dbReference type="EMBL" id="KAJ6960900.1"/>
    </source>
</evidence>
<dbReference type="Proteomes" id="UP001164929">
    <property type="component" value="Chromosome 17"/>
</dbReference>
<keyword evidence="2" id="KW-1185">Reference proteome</keyword>
<evidence type="ECO:0000313" key="2">
    <source>
        <dbReference type="Proteomes" id="UP001164929"/>
    </source>
</evidence>
<proteinExistence type="predicted"/>
<gene>
    <name evidence="1" type="ORF">NC653_038797</name>
</gene>
<comment type="caution">
    <text evidence="1">The sequence shown here is derived from an EMBL/GenBank/DDBJ whole genome shotgun (WGS) entry which is preliminary data.</text>
</comment>